<dbReference type="EMBL" id="LK052937">
    <property type="protein sequence ID" value="CDR37341.1"/>
    <property type="molecule type" value="Genomic_DNA"/>
</dbReference>
<name>A0A061AJM3_RHOTO</name>
<accession>A0A061AJM3</accession>
<gene>
    <name evidence="1" type="ORF">RHTO0S_02e13674g</name>
</gene>
<proteinExistence type="predicted"/>
<organism evidence="1">
    <name type="scientific">Rhodotorula toruloides</name>
    <name type="common">Yeast</name>
    <name type="synonym">Rhodosporidium toruloides</name>
    <dbReference type="NCBI Taxonomy" id="5286"/>
    <lineage>
        <taxon>Eukaryota</taxon>
        <taxon>Fungi</taxon>
        <taxon>Dikarya</taxon>
        <taxon>Basidiomycota</taxon>
        <taxon>Pucciniomycotina</taxon>
        <taxon>Microbotryomycetes</taxon>
        <taxon>Sporidiobolales</taxon>
        <taxon>Sporidiobolaceae</taxon>
        <taxon>Rhodotorula</taxon>
    </lineage>
</organism>
<evidence type="ECO:0000313" key="1">
    <source>
        <dbReference type="EMBL" id="CDR37341.1"/>
    </source>
</evidence>
<sequence length="251" mass="28312">MDVHSMLTTNKEAWELKEERRQTHRIVNGYGGENALRRILKAIIEHFSKILLKRDLVYDGAGALHISPGSATAEHPIPVHGPAVPLEVYESRAHPPRFVLYTSAIRASQKYTMAGPRLVEGNQSGGPWFTTLTGRNMSKHYAQRKAGMFWLHFILTPHEHGVPFPAKVSIAQEGDAWQQLQEPSPPQTVALHICINPLDADKSNLIAWFRLKLLLPAHDAQHSLFKSRSSRRGFEVDARRRNEVALSVLSW</sequence>
<protein>
    <submittedName>
        <fullName evidence="1">RHTO0S02e13674g1_1</fullName>
    </submittedName>
</protein>
<dbReference type="AlphaFoldDB" id="A0A061AJM3"/>
<dbReference type="OrthoDB" id="10398144at2759"/>
<reference evidence="1" key="1">
    <citation type="journal article" date="2014" name="Genome Announc.">
        <title>Draft genome sequence of Rhodosporidium toruloides CECT1137, an oleaginous yeast of biotechnological interest.</title>
        <authorList>
            <person name="Morin N."/>
            <person name="Calcas X."/>
            <person name="Devillers H."/>
            <person name="Durrens P."/>
            <person name="Sherman D.J."/>
            <person name="Nicaud J.-M."/>
            <person name="Neuveglise C."/>
        </authorList>
    </citation>
    <scope>NUCLEOTIDE SEQUENCE</scope>
    <source>
        <strain evidence="1">CECT1137</strain>
    </source>
</reference>